<proteinExistence type="inferred from homology"/>
<dbReference type="NCBIfam" id="NF009205">
    <property type="entry name" value="PRK12553.1"/>
    <property type="match status" value="1"/>
</dbReference>
<keyword evidence="3" id="KW-0378">Hydrolase</keyword>
<dbReference type="InterPro" id="IPR023562">
    <property type="entry name" value="ClpP/TepA"/>
</dbReference>
<dbReference type="InterPro" id="IPR001907">
    <property type="entry name" value="ClpP"/>
</dbReference>
<dbReference type="GO" id="GO:0051117">
    <property type="term" value="F:ATPase binding"/>
    <property type="evidence" value="ECO:0007669"/>
    <property type="project" value="TreeGrafter"/>
</dbReference>
<evidence type="ECO:0000256" key="7">
    <source>
        <dbReference type="RuleBase" id="RU003567"/>
    </source>
</evidence>
<dbReference type="Gene3D" id="3.90.226.10">
    <property type="entry name" value="2-enoyl-CoA Hydratase, Chain A, domain 1"/>
    <property type="match status" value="1"/>
</dbReference>
<dbReference type="Pfam" id="PF00574">
    <property type="entry name" value="CLP_protease"/>
    <property type="match status" value="1"/>
</dbReference>
<dbReference type="PROSITE" id="PS00382">
    <property type="entry name" value="CLP_PROTEASE_HIS"/>
    <property type="match status" value="1"/>
</dbReference>
<dbReference type="GO" id="GO:0004176">
    <property type="term" value="F:ATP-dependent peptidase activity"/>
    <property type="evidence" value="ECO:0007669"/>
    <property type="project" value="InterPro"/>
</dbReference>
<dbReference type="Proteomes" id="UP001150907">
    <property type="component" value="Unassembled WGS sequence"/>
</dbReference>
<protein>
    <recommendedName>
        <fullName evidence="7">ATP-dependent Clp protease proteolytic subunit</fullName>
    </recommendedName>
</protein>
<evidence type="ECO:0000313" key="9">
    <source>
        <dbReference type="Proteomes" id="UP001150907"/>
    </source>
</evidence>
<reference evidence="8" key="1">
    <citation type="submission" date="2022-07" db="EMBL/GenBank/DDBJ databases">
        <title>Phylogenomic reconstructions and comparative analyses of Kickxellomycotina fungi.</title>
        <authorList>
            <person name="Reynolds N.K."/>
            <person name="Stajich J.E."/>
            <person name="Barry K."/>
            <person name="Grigoriev I.V."/>
            <person name="Crous P."/>
            <person name="Smith M.E."/>
        </authorList>
    </citation>
    <scope>NUCLEOTIDE SEQUENCE</scope>
    <source>
        <strain evidence="8">IMI 214461</strain>
    </source>
</reference>
<dbReference type="GO" id="GO:0004252">
    <property type="term" value="F:serine-type endopeptidase activity"/>
    <property type="evidence" value="ECO:0007669"/>
    <property type="project" value="UniProtKB-EC"/>
</dbReference>
<keyword evidence="4" id="KW-0720">Serine protease</keyword>
<dbReference type="OrthoDB" id="2017408at2759"/>
<evidence type="ECO:0000256" key="1">
    <source>
        <dbReference type="ARBA" id="ARBA00007039"/>
    </source>
</evidence>
<comment type="similarity">
    <text evidence="1 7">Belongs to the peptidase S14 family.</text>
</comment>
<accession>A0A9W8BMU0</accession>
<gene>
    <name evidence="8" type="ORF">H4R26_001071</name>
</gene>
<sequence length="251" mass="27056">MPRASAAVARAAGGLRCQWRRYHTPLGIGRWDGQAADRATASALIPMVIEQSARGERSFDIFSRLLKERIVMLNGPVNDSVSSVIVAQLLFLEAEDPGKAISLYINSPGGSVTSGLAIYDTMQYIQCPITTLCTGQACSMGSLLLAAGAKGHRFALPHSTVMVHQPSGGAEGQASDIAIHAREILKTRERLNRIYARHTQQALDVIEHAMERDNFMTPAEARDFGLIDRVLERRAKDAADHDAPGGAGAKP</sequence>
<feature type="active site" evidence="6">
    <location>
        <position position="164"/>
    </location>
</feature>
<evidence type="ECO:0000313" key="8">
    <source>
        <dbReference type="EMBL" id="KAJ2006968.1"/>
    </source>
</evidence>
<evidence type="ECO:0000256" key="5">
    <source>
        <dbReference type="ARBA" id="ARBA00034021"/>
    </source>
</evidence>
<dbReference type="PANTHER" id="PTHR10381:SF11">
    <property type="entry name" value="ATP-DEPENDENT CLP PROTEASE PROTEOLYTIC SUBUNIT, MITOCHONDRIAL"/>
    <property type="match status" value="1"/>
</dbReference>
<dbReference type="CDD" id="cd07017">
    <property type="entry name" value="S14_ClpP_2"/>
    <property type="match status" value="1"/>
</dbReference>
<dbReference type="EMBL" id="JANBQF010000041">
    <property type="protein sequence ID" value="KAJ2006968.1"/>
    <property type="molecule type" value="Genomic_DNA"/>
</dbReference>
<dbReference type="FunFam" id="3.90.226.10:FF:000001">
    <property type="entry name" value="ATP-dependent Clp protease proteolytic subunit"/>
    <property type="match status" value="1"/>
</dbReference>
<dbReference type="SUPFAM" id="SSF52096">
    <property type="entry name" value="ClpP/crotonase"/>
    <property type="match status" value="1"/>
</dbReference>
<dbReference type="AlphaFoldDB" id="A0A9W8BMU0"/>
<comment type="catalytic activity">
    <reaction evidence="5 6">
        <text>Hydrolysis of proteins to small peptides in the presence of ATP and magnesium. alpha-casein is the usual test substrate. In the absence of ATP, only oligopeptides shorter than five residues are hydrolyzed (such as succinyl-Leu-Tyr-|-NHMec, and Leu-Tyr-Leu-|-Tyr-Trp, in which cleavage of the -Tyr-|-Leu- and -Tyr-|-Trp bonds also occurs).</text>
        <dbReference type="EC" id="3.4.21.92"/>
    </reaction>
</comment>
<dbReference type="GO" id="GO:0009368">
    <property type="term" value="C:endopeptidase Clp complex"/>
    <property type="evidence" value="ECO:0007669"/>
    <property type="project" value="TreeGrafter"/>
</dbReference>
<organism evidence="8 9">
    <name type="scientific">Coemansia thaxteri</name>
    <dbReference type="NCBI Taxonomy" id="2663907"/>
    <lineage>
        <taxon>Eukaryota</taxon>
        <taxon>Fungi</taxon>
        <taxon>Fungi incertae sedis</taxon>
        <taxon>Zoopagomycota</taxon>
        <taxon>Kickxellomycotina</taxon>
        <taxon>Kickxellomycetes</taxon>
        <taxon>Kickxellales</taxon>
        <taxon>Kickxellaceae</taxon>
        <taxon>Coemansia</taxon>
    </lineage>
</organism>
<dbReference type="HAMAP" id="MF_00444">
    <property type="entry name" value="ClpP"/>
    <property type="match status" value="1"/>
</dbReference>
<evidence type="ECO:0000256" key="4">
    <source>
        <dbReference type="ARBA" id="ARBA00022825"/>
    </source>
</evidence>
<name>A0A9W8BMU0_9FUNG</name>
<dbReference type="PANTHER" id="PTHR10381">
    <property type="entry name" value="ATP-DEPENDENT CLP PROTEASE PROTEOLYTIC SUBUNIT"/>
    <property type="match status" value="1"/>
</dbReference>
<dbReference type="GO" id="GO:0006515">
    <property type="term" value="P:protein quality control for misfolded or incompletely synthesized proteins"/>
    <property type="evidence" value="ECO:0007669"/>
    <property type="project" value="TreeGrafter"/>
</dbReference>
<evidence type="ECO:0000256" key="2">
    <source>
        <dbReference type="ARBA" id="ARBA00022670"/>
    </source>
</evidence>
<keyword evidence="9" id="KW-1185">Reference proteome</keyword>
<keyword evidence="2" id="KW-0645">Protease</keyword>
<dbReference type="PRINTS" id="PR00127">
    <property type="entry name" value="CLPPROTEASEP"/>
</dbReference>
<comment type="caution">
    <text evidence="8">The sequence shown here is derived from an EMBL/GenBank/DDBJ whole genome shotgun (WGS) entry which is preliminary data.</text>
</comment>
<dbReference type="InterPro" id="IPR033135">
    <property type="entry name" value="ClpP_His_AS"/>
</dbReference>
<dbReference type="InterPro" id="IPR029045">
    <property type="entry name" value="ClpP/crotonase-like_dom_sf"/>
</dbReference>
<evidence type="ECO:0000256" key="3">
    <source>
        <dbReference type="ARBA" id="ARBA00022801"/>
    </source>
</evidence>
<evidence type="ECO:0000256" key="6">
    <source>
        <dbReference type="PROSITE-ProRule" id="PRU10086"/>
    </source>
</evidence>
<dbReference type="NCBIfam" id="NF001368">
    <property type="entry name" value="PRK00277.1"/>
    <property type="match status" value="1"/>
</dbReference>